<dbReference type="AlphaFoldDB" id="A0AAD9V370"/>
<proteinExistence type="predicted"/>
<dbReference type="PANTHER" id="PTHR46880:SF5">
    <property type="entry name" value="DUF4371 DOMAIN-CONTAINING PROTEIN"/>
    <property type="match status" value="1"/>
</dbReference>
<keyword evidence="2" id="KW-1185">Reference proteome</keyword>
<reference evidence="1" key="2">
    <citation type="journal article" date="2023" name="Science">
        <title>Genomic signatures of disease resistance in endangered staghorn corals.</title>
        <authorList>
            <person name="Vollmer S.V."/>
            <person name="Selwyn J.D."/>
            <person name="Despard B.A."/>
            <person name="Roesel C.L."/>
        </authorList>
    </citation>
    <scope>NUCLEOTIDE SEQUENCE</scope>
    <source>
        <strain evidence="1">K2</strain>
    </source>
</reference>
<protein>
    <submittedName>
        <fullName evidence="1">Zinc finger protein 862</fullName>
    </submittedName>
</protein>
<evidence type="ECO:0000313" key="1">
    <source>
        <dbReference type="EMBL" id="KAK2559055.1"/>
    </source>
</evidence>
<evidence type="ECO:0000313" key="2">
    <source>
        <dbReference type="Proteomes" id="UP001249851"/>
    </source>
</evidence>
<organism evidence="1 2">
    <name type="scientific">Acropora cervicornis</name>
    <name type="common">Staghorn coral</name>
    <dbReference type="NCBI Taxonomy" id="6130"/>
    <lineage>
        <taxon>Eukaryota</taxon>
        <taxon>Metazoa</taxon>
        <taxon>Cnidaria</taxon>
        <taxon>Anthozoa</taxon>
        <taxon>Hexacorallia</taxon>
        <taxon>Scleractinia</taxon>
        <taxon>Astrocoeniina</taxon>
        <taxon>Acroporidae</taxon>
        <taxon>Acropora</taxon>
    </lineage>
</organism>
<sequence length="229" mass="25479">MDSNKSAERLGNPSLTFVTGTDNFRLDSIRSHGSSITHVQTKHGVKLVQTYHNDKACKNFITATVEQFDCDLSRKVTSARFISVMADGATDIGTREVLDVYVKLLENGKAVKIFVALKKCPYGKTQGITEVITLAMDEKARNWKDKTACHGNDGANVMVGQHGGVFGILKEDIPSLISVHCIAHNLELGLRDTIKRIPLFQEVKELSQGMWKYYKYSCKALKELKDLAE</sequence>
<gene>
    <name evidence="1" type="ORF">P5673_018694</name>
</gene>
<dbReference type="Proteomes" id="UP001249851">
    <property type="component" value="Unassembled WGS sequence"/>
</dbReference>
<dbReference type="PANTHER" id="PTHR46880">
    <property type="entry name" value="RAS-ASSOCIATING DOMAIN-CONTAINING PROTEIN"/>
    <property type="match status" value="1"/>
</dbReference>
<dbReference type="EMBL" id="JARQWQ010000042">
    <property type="protein sequence ID" value="KAK2559055.1"/>
    <property type="molecule type" value="Genomic_DNA"/>
</dbReference>
<accession>A0AAD9V370</accession>
<reference evidence="1" key="1">
    <citation type="journal article" date="2023" name="G3 (Bethesda)">
        <title>Whole genome assembly and annotation of the endangered Caribbean coral Acropora cervicornis.</title>
        <authorList>
            <person name="Selwyn J.D."/>
            <person name="Vollmer S.V."/>
        </authorList>
    </citation>
    <scope>NUCLEOTIDE SEQUENCE</scope>
    <source>
        <strain evidence="1">K2</strain>
    </source>
</reference>
<name>A0AAD9V370_ACRCE</name>
<comment type="caution">
    <text evidence="1">The sequence shown here is derived from an EMBL/GenBank/DDBJ whole genome shotgun (WGS) entry which is preliminary data.</text>
</comment>